<dbReference type="Proteomes" id="UP000447873">
    <property type="component" value="Unassembled WGS sequence"/>
</dbReference>
<evidence type="ECO:0000313" key="3">
    <source>
        <dbReference type="EMBL" id="KAE9988341.1"/>
    </source>
</evidence>
<evidence type="ECO:0000259" key="1">
    <source>
        <dbReference type="SMART" id="SM00849"/>
    </source>
</evidence>
<dbReference type="EMBL" id="WNWS01000475">
    <property type="protein sequence ID" value="KAE9967107.1"/>
    <property type="molecule type" value="Genomic_DNA"/>
</dbReference>
<name>A0A8H3YR28_VENIN</name>
<dbReference type="SUPFAM" id="SSF56281">
    <property type="entry name" value="Metallo-hydrolase/oxidoreductase"/>
    <property type="match status" value="1"/>
</dbReference>
<keyword evidence="5" id="KW-1185">Reference proteome</keyword>
<gene>
    <name evidence="3" type="ORF">EG327_003410</name>
    <name evidence="2" type="ORF">EG328_008415</name>
</gene>
<dbReference type="SMART" id="SM00849">
    <property type="entry name" value="Lactamase_B"/>
    <property type="match status" value="1"/>
</dbReference>
<comment type="caution">
    <text evidence="2">The sequence shown here is derived from an EMBL/GenBank/DDBJ whole genome shotgun (WGS) entry which is preliminary data.</text>
</comment>
<dbReference type="InterPro" id="IPR001279">
    <property type="entry name" value="Metallo-B-lactamas"/>
</dbReference>
<reference evidence="2 4" key="1">
    <citation type="submission" date="2018-12" db="EMBL/GenBank/DDBJ databases">
        <title>Venturia inaequalis Genome Resource.</title>
        <authorList>
            <person name="Lichtner F.J."/>
        </authorList>
    </citation>
    <scope>NUCLEOTIDE SEQUENCE [LARGE SCALE GENOMIC DNA]</scope>
    <source>
        <strain evidence="2 4">120213</strain>
        <strain evidence="3 5">DMI_063113</strain>
    </source>
</reference>
<dbReference type="Proteomes" id="UP000490939">
    <property type="component" value="Unassembled WGS sequence"/>
</dbReference>
<dbReference type="PANTHER" id="PTHR36839">
    <property type="entry name" value="METALLO-BETA-LACTAMASE FAMILY PROTEIN (AFU_ORTHOLOGUE AFUA_5G12770)"/>
    <property type="match status" value="1"/>
</dbReference>
<dbReference type="Gene3D" id="3.60.15.10">
    <property type="entry name" value="Ribonuclease Z/Hydroxyacylglutathione hydrolase-like"/>
    <property type="match status" value="1"/>
</dbReference>
<dbReference type="EMBL" id="WNWR01000215">
    <property type="protein sequence ID" value="KAE9988341.1"/>
    <property type="molecule type" value="Genomic_DNA"/>
</dbReference>
<dbReference type="AlphaFoldDB" id="A0A8H3YR28"/>
<dbReference type="OrthoDB" id="17458at2759"/>
<dbReference type="PANTHER" id="PTHR36839:SF1">
    <property type="entry name" value="METALLO-BETA-LACTAMASE FAMILY PROTEIN (AFU_ORTHOLOGUE AFUA_5G12770)"/>
    <property type="match status" value="1"/>
</dbReference>
<feature type="domain" description="Metallo-beta-lactamase" evidence="1">
    <location>
        <begin position="82"/>
        <end position="247"/>
    </location>
</feature>
<evidence type="ECO:0000313" key="2">
    <source>
        <dbReference type="EMBL" id="KAE9967107.1"/>
    </source>
</evidence>
<evidence type="ECO:0000313" key="5">
    <source>
        <dbReference type="Proteomes" id="UP000490939"/>
    </source>
</evidence>
<dbReference type="InterPro" id="IPR036866">
    <property type="entry name" value="RibonucZ/Hydroxyglut_hydro"/>
</dbReference>
<organism evidence="2 4">
    <name type="scientific">Venturia inaequalis</name>
    <name type="common">Apple scab fungus</name>
    <dbReference type="NCBI Taxonomy" id="5025"/>
    <lineage>
        <taxon>Eukaryota</taxon>
        <taxon>Fungi</taxon>
        <taxon>Dikarya</taxon>
        <taxon>Ascomycota</taxon>
        <taxon>Pezizomycotina</taxon>
        <taxon>Dothideomycetes</taxon>
        <taxon>Pleosporomycetidae</taxon>
        <taxon>Venturiales</taxon>
        <taxon>Venturiaceae</taxon>
        <taxon>Venturia</taxon>
    </lineage>
</organism>
<protein>
    <recommendedName>
        <fullName evidence="1">Metallo-beta-lactamase domain-containing protein</fullName>
    </recommendedName>
</protein>
<accession>A0A8H3YR28</accession>
<proteinExistence type="predicted"/>
<evidence type="ECO:0000313" key="4">
    <source>
        <dbReference type="Proteomes" id="UP000447873"/>
    </source>
</evidence>
<sequence length="310" mass="33942">MTTLPADLAICVTCGTQFDVALSMPPNGCKICDDPRQYVPPTGQAWTSLSKLRGAGFKNVWTRDKVDEKIWFITSEPKIGIGQRAIFIETDEGNVLWDCVPYIDEEFVNEVKAKGGLKAVVISHPHFYTTHLEYASCFSCPVYVSSDDSEWLSRADLTGFRTPLVTPTTEIIPGITAIKAGGHFPGSLVLHVTSTKGGDALMLADTIMTVPSGLYHLARPKGTTSYSFMWSYPNMIPLNPDDINGIWSAIKPYKFTRTFGGFMGQDVRGDVDLRGRVLESMQIFVGGAGHADHALMGEKFEVLPEPPSQG</sequence>